<dbReference type="InterPro" id="IPR004027">
    <property type="entry name" value="SEC_C_motif"/>
</dbReference>
<evidence type="ECO:0000313" key="1">
    <source>
        <dbReference type="EMBL" id="ACO30290.1"/>
    </source>
</evidence>
<dbReference type="SUPFAM" id="SSF103642">
    <property type="entry name" value="Sec-C motif"/>
    <property type="match status" value="1"/>
</dbReference>
<accession>A0A158RSX9</accession>
<dbReference type="KEGG" id="bcx:BCA_3282"/>
<evidence type="ECO:0000313" key="2">
    <source>
        <dbReference type="Proteomes" id="UP000002210"/>
    </source>
</evidence>
<dbReference type="Gene3D" id="3.10.450.50">
    <property type="match status" value="1"/>
</dbReference>
<dbReference type="AlphaFoldDB" id="A0A158RSX9"/>
<reference evidence="1 2" key="1">
    <citation type="submission" date="2009-02" db="EMBL/GenBank/DDBJ databases">
        <title>Genome sequence of Bacillus cereus 03BB102.</title>
        <authorList>
            <person name="Dodson R.J."/>
            <person name="Jackson P."/>
            <person name="Munk A.C."/>
            <person name="Brettin T."/>
            <person name="Bruce D."/>
            <person name="Detter C."/>
            <person name="Tapia R."/>
            <person name="Han C."/>
            <person name="Sutton G."/>
            <person name="Sims D."/>
        </authorList>
    </citation>
    <scope>NUCLEOTIDE SEQUENCE [LARGE SCALE GENOMIC DNA]</scope>
    <source>
        <strain evidence="1 2">03BB102</strain>
    </source>
</reference>
<dbReference type="PATRIC" id="fig|572264.18.peg.3241"/>
<gene>
    <name evidence="1" type="ordered locus">BCA_3282</name>
</gene>
<dbReference type="Proteomes" id="UP000002210">
    <property type="component" value="Chromosome"/>
</dbReference>
<proteinExistence type="predicted"/>
<dbReference type="RefSeq" id="WP_000779388.1">
    <property type="nucleotide sequence ID" value="NC_012472.1"/>
</dbReference>
<dbReference type="EMBL" id="CP001407">
    <property type="protein sequence ID" value="ACO30290.1"/>
    <property type="molecule type" value="Genomic_DNA"/>
</dbReference>
<name>A0A158RSX9_BACC3</name>
<sequence>MKLTSNMKCPCGSGKKYKNCCKIIDDAEELIYLKAEQKLLFELGIHVELEDFSFSYGDIKIELDVIEGKFIAFQTRKVSNRVVKTLLEEHANLKGMAKIVDDDVIMIIKDLWSPLSSAIDDLVNWIHLVLFINHNGRITNAKTEMFSIDQETWKKGPSDIEAHVMFSQPCILNQERKDYIQGQLNNERLPFIAFKYLIKAKNEDEREIKWINATIAAELAIKEFYMNYDEKFSFILLEMPSPPLYKMYGKILESITGRKCTKLKSIQKGVEIRNSLVHSPSEQKLSTIQVNQYISDVETSIFELLDILGKDKKFVDDFNEHEKNKIRLYEELKELEAHVVLSKNGEKDLLTNIKFPN</sequence>
<dbReference type="Pfam" id="PF02810">
    <property type="entry name" value="SEC-C"/>
    <property type="match status" value="1"/>
</dbReference>
<organism evidence="1 2">
    <name type="scientific">Bacillus cereus (strain 03BB102)</name>
    <dbReference type="NCBI Taxonomy" id="572264"/>
    <lineage>
        <taxon>Bacteria</taxon>
        <taxon>Bacillati</taxon>
        <taxon>Bacillota</taxon>
        <taxon>Bacilli</taxon>
        <taxon>Bacillales</taxon>
        <taxon>Bacillaceae</taxon>
        <taxon>Bacillus</taxon>
        <taxon>Bacillus cereus group</taxon>
    </lineage>
</organism>
<protein>
    <submittedName>
        <fullName evidence="1">SEC-C motif domain protein</fullName>
    </submittedName>
</protein>